<dbReference type="FunFam" id="2.10.55.10:FF:000001">
    <property type="entry name" value="Leishmanolysin like peptidase"/>
    <property type="match status" value="1"/>
</dbReference>
<keyword evidence="3" id="KW-0963">Cytoplasm</keyword>
<evidence type="ECO:0000256" key="3">
    <source>
        <dbReference type="ARBA" id="ARBA00022490"/>
    </source>
</evidence>
<dbReference type="SUPFAM" id="SSF55486">
    <property type="entry name" value="Metalloproteases ('zincins'), catalytic domain"/>
    <property type="match status" value="1"/>
</dbReference>
<comment type="caution">
    <text evidence="15">The sequence shown here is derived from an EMBL/GenBank/DDBJ whole genome shotgun (WGS) entry which is preliminary data.</text>
</comment>
<evidence type="ECO:0000256" key="11">
    <source>
        <dbReference type="ARBA" id="ARBA00023306"/>
    </source>
</evidence>
<sequence>MTDSRSITRLRSEFNSAEEESVKQNDSSLLLCKCKNKAVHGIKCVKCDTVYHPSCVKKYKLHGIIDETTINYCNTLVNNQNQICDNTDDTNNSVSHVAVLSKEVEYLKKIVKLKDEIISDLRDKTATIKNHIILLEEINNPFILEKSVNLTPYFNKKGNTKRLNNNSNSISTNYNGTTECESKGVSIKSSNNFPTPIMTNLNSTSNNEPMQGQVNSKLLQQQPDSNIIIPRSNTSVTSDSYSQVVRKNNKIGKSSVAIGIDAVMTSEAPKQNSRKSEELTVSTDVDSKDTFTTFNTAEEESVKQNDSLLLLCKCKNKAVSGIKCVKCDTVYHPSCVEKYKLNGIIEETTINCCNTLVNNQNQICDNTDETNNSISHVGVLSKEVEYLKKIVKLKDEIISDLRDKTATIKNHIILLEEINNPFILEKSVNLTPYFNKKGNTKRLNNNSNSISTNYNGTTECESKGVSIKSSNNFPTPIMTNLNSTSNNEPMQGQVNSKLLQQQPDSNIIIPRSNTSVTSDSYSQVVRKNNKIGKSSVAIGIDAVMTSEAPKQNSLLFLFFFASIFCVPTSSHTLCNHVHPKHHEVVHGVYIEPPHVMRRRSIDQPLRILLWYDESVYRLDEERFELINNTILPQAVQFWENALYVRKVENVIRLTRKCMETQVFVKDSLTHCIDTCKEKTMCGEVEVPEDHLDVCRTCNSRGQDCGIAKDSTPGKGIKDFDFVFYVSAMQTDRCNKSLTVAYAAHCQQEGALDRPIAGHANLCPESISTKPQELETLLSTVKHEILHALGFSVSLYAFYRDSEGNPLTPRRLDTGKPILNERLQTYQWSENVIRTVTRKNWYVKSGVLPRDVQMIVTPTVVEEVRNFFNCSLLEGAELEDQGEEGTALTHWEKRIFENEAMTGTHTQNPIISRITLALMEDTGWYRANYDMAGTMSWGKGLGCDFVMKSCKEWISSKSTRGLSIHPFCNKVKRDPLQTECTDDRTSVALCNLVRHEHVLPQLYQNFDYIMHVESGTEEYYGGSVTLADYCPYIQEFTWRSNNVIVRGSHCQYPENNPKPDKNFALERYSKNSRCFDHTNQMWEERSCKQMRQWLHWGSGCYAYRCENGRLHIIVGNYTYTCYHAYQELSIRIISGGWLHKGAIICPPCREMCGEEFEIRDEFCKNGEESPPATFYPRDELLCGALATSSSTTLIIFLILFVKGIS</sequence>
<dbReference type="GO" id="GO:0051301">
    <property type="term" value="P:cell division"/>
    <property type="evidence" value="ECO:0007669"/>
    <property type="project" value="UniProtKB-KW"/>
</dbReference>
<keyword evidence="8" id="KW-0378">Hydrolase</keyword>
<gene>
    <name evidence="15" type="ORF">RN001_015810</name>
</gene>
<name>A0AAN7P0Y4_9COLE</name>
<keyword evidence="11" id="KW-0131">Cell cycle</keyword>
<dbReference type="Gene3D" id="2.10.55.10">
    <property type="entry name" value="Leishmanolysin domain 3"/>
    <property type="match status" value="1"/>
</dbReference>
<keyword evidence="5" id="KW-0645">Protease</keyword>
<dbReference type="PANTHER" id="PTHR10942">
    <property type="entry name" value="LEISHMANOLYSIN-LIKE PEPTIDASE"/>
    <property type="match status" value="1"/>
</dbReference>
<dbReference type="Gene3D" id="3.10.170.20">
    <property type="match status" value="1"/>
</dbReference>
<keyword evidence="6 14" id="KW-0479">Metal-binding</keyword>
<dbReference type="GO" id="GO:0007155">
    <property type="term" value="P:cell adhesion"/>
    <property type="evidence" value="ECO:0007669"/>
    <property type="project" value="InterPro"/>
</dbReference>
<dbReference type="InterPro" id="IPR001577">
    <property type="entry name" value="Peptidase_M8"/>
</dbReference>
<evidence type="ECO:0000256" key="4">
    <source>
        <dbReference type="ARBA" id="ARBA00022618"/>
    </source>
</evidence>
<feature type="active site" evidence="13">
    <location>
        <position position="783"/>
    </location>
</feature>
<dbReference type="Gene3D" id="3.90.132.10">
    <property type="entry name" value="Leishmanolysin , domain 2"/>
    <property type="match status" value="1"/>
</dbReference>
<protein>
    <recommendedName>
        <fullName evidence="12">Leishmanolysin-like peptidase</fullName>
    </recommendedName>
</protein>
<evidence type="ECO:0000256" key="8">
    <source>
        <dbReference type="ARBA" id="ARBA00022801"/>
    </source>
</evidence>
<evidence type="ECO:0000256" key="10">
    <source>
        <dbReference type="ARBA" id="ARBA00023049"/>
    </source>
</evidence>
<evidence type="ECO:0000256" key="5">
    <source>
        <dbReference type="ARBA" id="ARBA00022670"/>
    </source>
</evidence>
<keyword evidence="16" id="KW-1185">Reference proteome</keyword>
<dbReference type="Proteomes" id="UP001353858">
    <property type="component" value="Unassembled WGS sequence"/>
</dbReference>
<evidence type="ECO:0000313" key="15">
    <source>
        <dbReference type="EMBL" id="KAK4871686.1"/>
    </source>
</evidence>
<evidence type="ECO:0000256" key="6">
    <source>
        <dbReference type="ARBA" id="ARBA00022723"/>
    </source>
</evidence>
<feature type="binding site" evidence="14">
    <location>
        <position position="782"/>
    </location>
    <ligand>
        <name>Zn(2+)</name>
        <dbReference type="ChEBI" id="CHEBI:29105"/>
        <note>catalytic</note>
    </ligand>
</feature>
<proteinExistence type="inferred from homology"/>
<reference evidence="16" key="1">
    <citation type="submission" date="2023-01" db="EMBL/GenBank/DDBJ databases">
        <title>Key to firefly adult light organ development and bioluminescence: homeobox transcription factors regulate luciferase expression and transportation to peroxisome.</title>
        <authorList>
            <person name="Fu X."/>
        </authorList>
    </citation>
    <scope>NUCLEOTIDE SEQUENCE [LARGE SCALE GENOMIC DNA]</scope>
</reference>
<keyword evidence="9 14" id="KW-0862">Zinc</keyword>
<dbReference type="PANTHER" id="PTHR10942:SF0">
    <property type="entry name" value="LEISHMANOLYSIN-LIKE PEPTIDASE"/>
    <property type="match status" value="1"/>
</dbReference>
<evidence type="ECO:0000313" key="16">
    <source>
        <dbReference type="Proteomes" id="UP001353858"/>
    </source>
</evidence>
<evidence type="ECO:0000256" key="14">
    <source>
        <dbReference type="PIRSR" id="PIRSR601577-2"/>
    </source>
</evidence>
<keyword evidence="7" id="KW-0498">Mitosis</keyword>
<comment type="cofactor">
    <cofactor evidence="14">
        <name>Zn(2+)</name>
        <dbReference type="ChEBI" id="CHEBI:29105"/>
    </cofactor>
    <text evidence="14">Binds 1 zinc ion per subunit.</text>
</comment>
<evidence type="ECO:0000256" key="2">
    <source>
        <dbReference type="ARBA" id="ARBA00005860"/>
    </source>
</evidence>
<accession>A0AAN7P0Y4</accession>
<dbReference type="GO" id="GO:0005737">
    <property type="term" value="C:cytoplasm"/>
    <property type="evidence" value="ECO:0007669"/>
    <property type="project" value="UniProtKB-SubCell"/>
</dbReference>
<comment type="similarity">
    <text evidence="2">Belongs to the peptidase M8 family.</text>
</comment>
<feature type="binding site" evidence="14">
    <location>
        <position position="786"/>
    </location>
    <ligand>
        <name>Zn(2+)</name>
        <dbReference type="ChEBI" id="CHEBI:29105"/>
        <note>catalytic</note>
    </ligand>
</feature>
<organism evidence="15 16">
    <name type="scientific">Aquatica leii</name>
    <dbReference type="NCBI Taxonomy" id="1421715"/>
    <lineage>
        <taxon>Eukaryota</taxon>
        <taxon>Metazoa</taxon>
        <taxon>Ecdysozoa</taxon>
        <taxon>Arthropoda</taxon>
        <taxon>Hexapoda</taxon>
        <taxon>Insecta</taxon>
        <taxon>Pterygota</taxon>
        <taxon>Neoptera</taxon>
        <taxon>Endopterygota</taxon>
        <taxon>Coleoptera</taxon>
        <taxon>Polyphaga</taxon>
        <taxon>Elateriformia</taxon>
        <taxon>Elateroidea</taxon>
        <taxon>Lampyridae</taxon>
        <taxon>Luciolinae</taxon>
        <taxon>Aquatica</taxon>
    </lineage>
</organism>
<dbReference type="Pfam" id="PF01457">
    <property type="entry name" value="Peptidase_M8"/>
    <property type="match status" value="1"/>
</dbReference>
<feature type="binding site" evidence="14">
    <location>
        <position position="889"/>
    </location>
    <ligand>
        <name>Zn(2+)</name>
        <dbReference type="ChEBI" id="CHEBI:29105"/>
        <note>catalytic</note>
    </ligand>
</feature>
<evidence type="ECO:0000256" key="13">
    <source>
        <dbReference type="PIRSR" id="PIRSR601577-1"/>
    </source>
</evidence>
<dbReference type="GO" id="GO:0046872">
    <property type="term" value="F:metal ion binding"/>
    <property type="evidence" value="ECO:0007669"/>
    <property type="project" value="UniProtKB-KW"/>
</dbReference>
<evidence type="ECO:0000256" key="12">
    <source>
        <dbReference type="ARBA" id="ARBA00039717"/>
    </source>
</evidence>
<dbReference type="AlphaFoldDB" id="A0AAN7P0Y4"/>
<evidence type="ECO:0000256" key="9">
    <source>
        <dbReference type="ARBA" id="ARBA00022833"/>
    </source>
</evidence>
<keyword evidence="4" id="KW-0132">Cell division</keyword>
<dbReference type="FunFam" id="3.90.132.10:FF:000001">
    <property type="entry name" value="leishmanolysin-like peptidase isoform X2"/>
    <property type="match status" value="1"/>
</dbReference>
<evidence type="ECO:0000256" key="7">
    <source>
        <dbReference type="ARBA" id="ARBA00022776"/>
    </source>
</evidence>
<comment type="subcellular location">
    <subcellularLocation>
        <location evidence="1">Cytoplasm</location>
    </subcellularLocation>
</comment>
<keyword evidence="10 14" id="KW-0482">Metalloprotease</keyword>
<dbReference type="GO" id="GO:0004222">
    <property type="term" value="F:metalloendopeptidase activity"/>
    <property type="evidence" value="ECO:0007669"/>
    <property type="project" value="InterPro"/>
</dbReference>
<dbReference type="GO" id="GO:0016020">
    <property type="term" value="C:membrane"/>
    <property type="evidence" value="ECO:0007669"/>
    <property type="project" value="InterPro"/>
</dbReference>
<dbReference type="GO" id="GO:0006508">
    <property type="term" value="P:proteolysis"/>
    <property type="evidence" value="ECO:0007669"/>
    <property type="project" value="UniProtKB-KW"/>
</dbReference>
<dbReference type="EMBL" id="JARPUR010000008">
    <property type="protein sequence ID" value="KAK4871686.1"/>
    <property type="molecule type" value="Genomic_DNA"/>
</dbReference>
<evidence type="ECO:0000256" key="1">
    <source>
        <dbReference type="ARBA" id="ARBA00004496"/>
    </source>
</evidence>